<keyword evidence="3" id="KW-1003">Cell membrane</keyword>
<dbReference type="RefSeq" id="WP_308448657.1">
    <property type="nucleotide sequence ID" value="NZ_JAJEQC010000002.1"/>
</dbReference>
<keyword evidence="4" id="KW-0410">Iron transport</keyword>
<comment type="subcellular location">
    <subcellularLocation>
        <location evidence="1">Cell membrane</location>
        <topology evidence="1">Peripheral membrane protein</topology>
    </subcellularLocation>
</comment>
<organism evidence="11 12">
    <name type="scientific">Hominenteromicrobium mulieris</name>
    <dbReference type="NCBI Taxonomy" id="2885357"/>
    <lineage>
        <taxon>Bacteria</taxon>
        <taxon>Bacillati</taxon>
        <taxon>Bacillota</taxon>
        <taxon>Clostridia</taxon>
        <taxon>Eubacteriales</taxon>
        <taxon>Oscillospiraceae</taxon>
        <taxon>Hominenteromicrobium</taxon>
    </lineage>
</organism>
<feature type="domain" description="ABC transporter" evidence="10">
    <location>
        <begin position="9"/>
        <end position="247"/>
    </location>
</feature>
<evidence type="ECO:0000256" key="8">
    <source>
        <dbReference type="ARBA" id="ARBA00023065"/>
    </source>
</evidence>
<protein>
    <submittedName>
        <fullName evidence="11">ABC transporter ATP-binding protein</fullName>
    </submittedName>
</protein>
<evidence type="ECO:0000256" key="1">
    <source>
        <dbReference type="ARBA" id="ARBA00004202"/>
    </source>
</evidence>
<dbReference type="SUPFAM" id="SSF52540">
    <property type="entry name" value="P-loop containing nucleoside triphosphate hydrolases"/>
    <property type="match status" value="1"/>
</dbReference>
<evidence type="ECO:0000256" key="6">
    <source>
        <dbReference type="ARBA" id="ARBA00022840"/>
    </source>
</evidence>
<dbReference type="PANTHER" id="PTHR42771:SF12">
    <property type="entry name" value="FE(3+) DICITRATE TRANSPORT ATP-BINDING PROTEIN FECE-RELATED"/>
    <property type="match status" value="1"/>
</dbReference>
<dbReference type="GO" id="GO:0005524">
    <property type="term" value="F:ATP binding"/>
    <property type="evidence" value="ECO:0007669"/>
    <property type="project" value="UniProtKB-KW"/>
</dbReference>
<keyword evidence="7" id="KW-0408">Iron</keyword>
<dbReference type="PANTHER" id="PTHR42771">
    <property type="entry name" value="IRON(3+)-HYDROXAMATE IMPORT ATP-BINDING PROTEIN FHUC"/>
    <property type="match status" value="1"/>
</dbReference>
<name>A0AAE3AI95_9FIRM</name>
<dbReference type="EMBL" id="JAJEQC010000002">
    <property type="protein sequence ID" value="MCC2136092.1"/>
    <property type="molecule type" value="Genomic_DNA"/>
</dbReference>
<dbReference type="GO" id="GO:0005886">
    <property type="term" value="C:plasma membrane"/>
    <property type="evidence" value="ECO:0007669"/>
    <property type="project" value="UniProtKB-SubCell"/>
</dbReference>
<dbReference type="FunFam" id="3.40.50.300:FF:000134">
    <property type="entry name" value="Iron-enterobactin ABC transporter ATP-binding protein"/>
    <property type="match status" value="1"/>
</dbReference>
<evidence type="ECO:0000256" key="9">
    <source>
        <dbReference type="ARBA" id="ARBA00023136"/>
    </source>
</evidence>
<dbReference type="PROSITE" id="PS50893">
    <property type="entry name" value="ABC_TRANSPORTER_2"/>
    <property type="match status" value="1"/>
</dbReference>
<dbReference type="InterPro" id="IPR003439">
    <property type="entry name" value="ABC_transporter-like_ATP-bd"/>
</dbReference>
<keyword evidence="8" id="KW-0406">Ion transport</keyword>
<evidence type="ECO:0000256" key="7">
    <source>
        <dbReference type="ARBA" id="ARBA00023004"/>
    </source>
</evidence>
<evidence type="ECO:0000256" key="2">
    <source>
        <dbReference type="ARBA" id="ARBA00022448"/>
    </source>
</evidence>
<reference evidence="11" key="1">
    <citation type="submission" date="2021-10" db="EMBL/GenBank/DDBJ databases">
        <title>Anaerobic single-cell dispensing facilitates the cultivation of human gut bacteria.</title>
        <authorList>
            <person name="Afrizal A."/>
        </authorList>
    </citation>
    <scope>NUCLEOTIDE SEQUENCE</scope>
    <source>
        <strain evidence="11">CLA-AA-H250</strain>
    </source>
</reference>
<dbReference type="SMART" id="SM00382">
    <property type="entry name" value="AAA"/>
    <property type="match status" value="1"/>
</dbReference>
<sequence>MNRNLSTALKFADLCVTLNHAEILRGVSGELRRGEVTGILGPNGCGKTTLLRALCRLIKADSGSITLCGGTAETDIAALAPKALARRVSFLPQQRAVPDITAKTLVSHGRYPYLGFSRTLSNKDRTVIQNALKTAGVSAFADRRLPMLSGGERQRVFLAMLLAQNTDVVLLDEPTTYLDAHHKFELMALLSTLKVQNKAVGIVLHELPLAFKFCDRLLLMKNGQIMQSGTPEELLKTGLIEHLFGVSLTPVMLDKEVEYIERKIHS</sequence>
<keyword evidence="5" id="KW-0547">Nucleotide-binding</keyword>
<keyword evidence="6 11" id="KW-0067">ATP-binding</keyword>
<dbReference type="InterPro" id="IPR003593">
    <property type="entry name" value="AAA+_ATPase"/>
</dbReference>
<keyword evidence="2" id="KW-0813">Transport</keyword>
<accession>A0AAE3AI95</accession>
<proteinExistence type="predicted"/>
<gene>
    <name evidence="11" type="ORF">LKD31_03565</name>
</gene>
<dbReference type="InterPro" id="IPR027417">
    <property type="entry name" value="P-loop_NTPase"/>
</dbReference>
<evidence type="ECO:0000256" key="4">
    <source>
        <dbReference type="ARBA" id="ARBA00022496"/>
    </source>
</evidence>
<evidence type="ECO:0000313" key="12">
    <source>
        <dbReference type="Proteomes" id="UP001199424"/>
    </source>
</evidence>
<dbReference type="CDD" id="cd03214">
    <property type="entry name" value="ABC_Iron-Siderophores_B12_Hemin"/>
    <property type="match status" value="1"/>
</dbReference>
<dbReference type="Gene3D" id="3.40.50.300">
    <property type="entry name" value="P-loop containing nucleotide triphosphate hydrolases"/>
    <property type="match status" value="1"/>
</dbReference>
<dbReference type="Proteomes" id="UP001199424">
    <property type="component" value="Unassembled WGS sequence"/>
</dbReference>
<keyword evidence="9" id="KW-0472">Membrane</keyword>
<evidence type="ECO:0000256" key="5">
    <source>
        <dbReference type="ARBA" id="ARBA00022741"/>
    </source>
</evidence>
<dbReference type="InterPro" id="IPR051535">
    <property type="entry name" value="Siderophore_ABC-ATPase"/>
</dbReference>
<evidence type="ECO:0000256" key="3">
    <source>
        <dbReference type="ARBA" id="ARBA00022475"/>
    </source>
</evidence>
<dbReference type="GO" id="GO:0016887">
    <property type="term" value="F:ATP hydrolysis activity"/>
    <property type="evidence" value="ECO:0007669"/>
    <property type="project" value="InterPro"/>
</dbReference>
<comment type="caution">
    <text evidence="11">The sequence shown here is derived from an EMBL/GenBank/DDBJ whole genome shotgun (WGS) entry which is preliminary data.</text>
</comment>
<dbReference type="GO" id="GO:0006826">
    <property type="term" value="P:iron ion transport"/>
    <property type="evidence" value="ECO:0007669"/>
    <property type="project" value="UniProtKB-KW"/>
</dbReference>
<dbReference type="AlphaFoldDB" id="A0AAE3AI95"/>
<dbReference type="PROSITE" id="PS00211">
    <property type="entry name" value="ABC_TRANSPORTER_1"/>
    <property type="match status" value="1"/>
</dbReference>
<dbReference type="Pfam" id="PF00005">
    <property type="entry name" value="ABC_tran"/>
    <property type="match status" value="1"/>
</dbReference>
<evidence type="ECO:0000259" key="10">
    <source>
        <dbReference type="PROSITE" id="PS50893"/>
    </source>
</evidence>
<evidence type="ECO:0000313" key="11">
    <source>
        <dbReference type="EMBL" id="MCC2136092.1"/>
    </source>
</evidence>
<keyword evidence="12" id="KW-1185">Reference proteome</keyword>
<dbReference type="InterPro" id="IPR017871">
    <property type="entry name" value="ABC_transporter-like_CS"/>
</dbReference>